<sequence length="581" mass="59896">MRRSRTLARTACCGFALTAVGLVASPSALADYPIASHRYLADPASLVHDGRVYLYGSNDDDNVKADGSDDGYKMASFVAISSSDMKNWTDHGEVIRVPRDASWAANTWAPSLVERNGNIYMYFANNGSGIGVAKSDSPTGPFRDAKGSALITSSTPGASGQNIWLFDPGVFIDDDGQAYLYFGGNGEQNARVIKLNNDMVSVSGSASTITIPYFFEASWMHKRNGVYYLSYSTNPANGMRIDYLTSSSPTSGFTHRGTVGPQPPKNNNNNNHAAIFEFGGSWYHAYHNRSVANDAGEPPGYRRNLGIESFTYKEDGSIVPVTYTTDGLKQLANLDPYARVEAETFNAQSGIETEPCEEGGMDLSFINNGDWVRLRGVDFGEGAESFSARVASGAEGGSIELRLDARDGKLVGTCAVGATGGWQKWSDVSCAVDGAAGVHDLYLVFTGGGSNLFNMNFWQFSPVGGEGAGGGGAGGSTSGGGDGSVSSVSASSGGGAGSGSGSGGAPSTGTAAGGGSPSSTSAAQASSGGTSDEQSGEPAGCSCRAASRAPSGGALALTALLAASLGLRQRGRKGRRPGVTS</sequence>
<keyword evidence="14" id="KW-1185">Reference proteome</keyword>
<evidence type="ECO:0000256" key="8">
    <source>
        <dbReference type="PIRSR" id="PIRSR606710-2"/>
    </source>
</evidence>
<comment type="similarity">
    <text evidence="1 9">Belongs to the glycosyl hydrolase 43 family.</text>
</comment>
<dbReference type="CAZy" id="CBM6">
    <property type="family name" value="Carbohydrate-Binding Module Family 6"/>
</dbReference>
<evidence type="ECO:0000256" key="1">
    <source>
        <dbReference type="ARBA" id="ARBA00009865"/>
    </source>
</evidence>
<dbReference type="Proteomes" id="UP000002139">
    <property type="component" value="Chromosome"/>
</dbReference>
<dbReference type="RefSeq" id="WP_012235749.1">
    <property type="nucleotide sequence ID" value="NC_010162.1"/>
</dbReference>
<evidence type="ECO:0000256" key="2">
    <source>
        <dbReference type="ARBA" id="ARBA00022651"/>
    </source>
</evidence>
<dbReference type="Pfam" id="PF04616">
    <property type="entry name" value="Glyco_hydro_43"/>
    <property type="match status" value="1"/>
</dbReference>
<evidence type="ECO:0000256" key="7">
    <source>
        <dbReference type="PIRSR" id="PIRSR606710-1"/>
    </source>
</evidence>
<keyword evidence="4 9" id="KW-0378">Hydrolase</keyword>
<dbReference type="GO" id="GO:0045493">
    <property type="term" value="P:xylan catabolic process"/>
    <property type="evidence" value="ECO:0007669"/>
    <property type="project" value="UniProtKB-KW"/>
</dbReference>
<evidence type="ECO:0000256" key="3">
    <source>
        <dbReference type="ARBA" id="ARBA00022729"/>
    </source>
</evidence>
<feature type="compositionally biased region" description="Gly residues" evidence="10">
    <location>
        <begin position="468"/>
        <end position="483"/>
    </location>
</feature>
<dbReference type="BioCyc" id="SCEL448385:SCE_RS15985-MONOMER"/>
<keyword evidence="3 11" id="KW-0732">Signal</keyword>
<name>A9GIK1_SORC5</name>
<dbReference type="SMART" id="SM00606">
    <property type="entry name" value="CBD_IV"/>
    <property type="match status" value="1"/>
</dbReference>
<evidence type="ECO:0000259" key="12">
    <source>
        <dbReference type="PROSITE" id="PS51175"/>
    </source>
</evidence>
<dbReference type="InterPro" id="IPR052176">
    <property type="entry name" value="Glycosyl_Hydrlase_43_Enz"/>
</dbReference>
<dbReference type="KEGG" id="scl:sce3118"/>
<protein>
    <recommendedName>
        <fullName evidence="12">CBM6 domain-containing protein</fullName>
    </recommendedName>
</protein>
<dbReference type="HOGENOM" id="CLU_009397_11_1_7"/>
<dbReference type="STRING" id="448385.sce3118"/>
<evidence type="ECO:0000256" key="9">
    <source>
        <dbReference type="RuleBase" id="RU361187"/>
    </source>
</evidence>
<keyword evidence="6 9" id="KW-0326">Glycosidase</keyword>
<dbReference type="PANTHER" id="PTHR43772">
    <property type="entry name" value="ENDO-1,4-BETA-XYLANASE"/>
    <property type="match status" value="1"/>
</dbReference>
<feature type="site" description="Important for catalytic activity, responsible for pKa modulation of the active site Glu and correct orientation of both the proton donor and substrate" evidence="8">
    <location>
        <position position="167"/>
    </location>
</feature>
<dbReference type="CDD" id="cd09003">
    <property type="entry name" value="GH43_XynD-like"/>
    <property type="match status" value="1"/>
</dbReference>
<dbReference type="SUPFAM" id="SSF49785">
    <property type="entry name" value="Galactose-binding domain-like"/>
    <property type="match status" value="1"/>
</dbReference>
<feature type="region of interest" description="Disordered" evidence="10">
    <location>
        <begin position="468"/>
        <end position="548"/>
    </location>
</feature>
<keyword evidence="2" id="KW-0624">Polysaccharide degradation</keyword>
<evidence type="ECO:0000313" key="13">
    <source>
        <dbReference type="EMBL" id="CAN93277.1"/>
    </source>
</evidence>
<organism evidence="13 14">
    <name type="scientific">Sorangium cellulosum (strain So ce56)</name>
    <name type="common">Polyangium cellulosum (strain So ce56)</name>
    <dbReference type="NCBI Taxonomy" id="448385"/>
    <lineage>
        <taxon>Bacteria</taxon>
        <taxon>Pseudomonadati</taxon>
        <taxon>Myxococcota</taxon>
        <taxon>Polyangia</taxon>
        <taxon>Polyangiales</taxon>
        <taxon>Polyangiaceae</taxon>
        <taxon>Sorangium</taxon>
    </lineage>
</organism>
<dbReference type="InterPro" id="IPR005084">
    <property type="entry name" value="CBM6"/>
</dbReference>
<feature type="active site" description="Proton acceptor" evidence="7">
    <location>
        <position position="61"/>
    </location>
</feature>
<evidence type="ECO:0000256" key="4">
    <source>
        <dbReference type="ARBA" id="ARBA00022801"/>
    </source>
</evidence>
<proteinExistence type="inferred from homology"/>
<dbReference type="Gene3D" id="2.115.10.20">
    <property type="entry name" value="Glycosyl hydrolase domain, family 43"/>
    <property type="match status" value="1"/>
</dbReference>
<dbReference type="InterPro" id="IPR023296">
    <property type="entry name" value="Glyco_hydro_beta-prop_sf"/>
</dbReference>
<dbReference type="eggNOG" id="COG3507">
    <property type="taxonomic scope" value="Bacteria"/>
</dbReference>
<dbReference type="SUPFAM" id="SSF75005">
    <property type="entry name" value="Arabinanase/levansucrase/invertase"/>
    <property type="match status" value="1"/>
</dbReference>
<evidence type="ECO:0000256" key="6">
    <source>
        <dbReference type="ARBA" id="ARBA00023295"/>
    </source>
</evidence>
<feature type="compositionally biased region" description="Low complexity" evidence="10">
    <location>
        <begin position="517"/>
        <end position="531"/>
    </location>
</feature>
<dbReference type="CDD" id="cd04084">
    <property type="entry name" value="CBM6_xylanase-like"/>
    <property type="match status" value="1"/>
</dbReference>
<dbReference type="GO" id="GO:0004553">
    <property type="term" value="F:hydrolase activity, hydrolyzing O-glycosyl compounds"/>
    <property type="evidence" value="ECO:0007669"/>
    <property type="project" value="InterPro"/>
</dbReference>
<dbReference type="CAZy" id="GH43">
    <property type="family name" value="Glycoside Hydrolase Family 43"/>
</dbReference>
<dbReference type="EMBL" id="AM746676">
    <property type="protein sequence ID" value="CAN93277.1"/>
    <property type="molecule type" value="Genomic_DNA"/>
</dbReference>
<dbReference type="AlphaFoldDB" id="A9GIK1"/>
<evidence type="ECO:0000256" key="11">
    <source>
        <dbReference type="SAM" id="SignalP"/>
    </source>
</evidence>
<dbReference type="Pfam" id="PF03422">
    <property type="entry name" value="CBM_6"/>
    <property type="match status" value="1"/>
</dbReference>
<dbReference type="InterPro" id="IPR006710">
    <property type="entry name" value="Glyco_hydro_43"/>
</dbReference>
<dbReference type="InterPro" id="IPR008979">
    <property type="entry name" value="Galactose-bd-like_sf"/>
</dbReference>
<dbReference type="PANTHER" id="PTHR43772:SF2">
    <property type="entry name" value="PUTATIVE (AFU_ORTHOLOGUE AFUA_2G04480)-RELATED"/>
    <property type="match status" value="1"/>
</dbReference>
<evidence type="ECO:0000256" key="5">
    <source>
        <dbReference type="ARBA" id="ARBA00023277"/>
    </source>
</evidence>
<feature type="compositionally biased region" description="Gly residues" evidence="10">
    <location>
        <begin position="492"/>
        <end position="516"/>
    </location>
</feature>
<evidence type="ECO:0000256" key="10">
    <source>
        <dbReference type="SAM" id="MobiDB-lite"/>
    </source>
</evidence>
<feature type="domain" description="CBM6" evidence="12">
    <location>
        <begin position="338"/>
        <end position="461"/>
    </location>
</feature>
<reference evidence="13 14" key="1">
    <citation type="journal article" date="2007" name="Nat. Biotechnol.">
        <title>Complete genome sequence of the myxobacterium Sorangium cellulosum.</title>
        <authorList>
            <person name="Schneiker S."/>
            <person name="Perlova O."/>
            <person name="Kaiser O."/>
            <person name="Gerth K."/>
            <person name="Alici A."/>
            <person name="Altmeyer M.O."/>
            <person name="Bartels D."/>
            <person name="Bekel T."/>
            <person name="Beyer S."/>
            <person name="Bode E."/>
            <person name="Bode H.B."/>
            <person name="Bolten C.J."/>
            <person name="Choudhuri J.V."/>
            <person name="Doss S."/>
            <person name="Elnakady Y.A."/>
            <person name="Frank B."/>
            <person name="Gaigalat L."/>
            <person name="Goesmann A."/>
            <person name="Groeger C."/>
            <person name="Gross F."/>
            <person name="Jelsbak L."/>
            <person name="Jelsbak L."/>
            <person name="Kalinowski J."/>
            <person name="Kegler C."/>
            <person name="Knauber T."/>
            <person name="Konietzny S."/>
            <person name="Kopp M."/>
            <person name="Krause L."/>
            <person name="Krug D."/>
            <person name="Linke B."/>
            <person name="Mahmud T."/>
            <person name="Martinez-Arias R."/>
            <person name="McHardy A.C."/>
            <person name="Merai M."/>
            <person name="Meyer F."/>
            <person name="Mormann S."/>
            <person name="Munoz-Dorado J."/>
            <person name="Perez J."/>
            <person name="Pradella S."/>
            <person name="Rachid S."/>
            <person name="Raddatz G."/>
            <person name="Rosenau F."/>
            <person name="Rueckert C."/>
            <person name="Sasse F."/>
            <person name="Scharfe M."/>
            <person name="Schuster S.C."/>
            <person name="Suen G."/>
            <person name="Treuner-Lange A."/>
            <person name="Velicer G.J."/>
            <person name="Vorholter F.-J."/>
            <person name="Weissman K.J."/>
            <person name="Welch R.D."/>
            <person name="Wenzel S.C."/>
            <person name="Whitworth D.E."/>
            <person name="Wilhelm S."/>
            <person name="Wittmann C."/>
            <person name="Bloecker H."/>
            <person name="Puehler A."/>
            <person name="Mueller R."/>
        </authorList>
    </citation>
    <scope>NUCLEOTIDE SEQUENCE [LARGE SCALE GENOMIC DNA]</scope>
    <source>
        <strain evidence="14">So ce56</strain>
    </source>
</reference>
<dbReference type="Gene3D" id="2.60.120.260">
    <property type="entry name" value="Galactose-binding domain-like"/>
    <property type="match status" value="1"/>
</dbReference>
<dbReference type="InterPro" id="IPR006584">
    <property type="entry name" value="Cellulose-bd_IV"/>
</dbReference>
<feature type="active site" description="Proton donor" evidence="7">
    <location>
        <position position="216"/>
    </location>
</feature>
<gene>
    <name evidence="13" type="ordered locus">sce3118</name>
</gene>
<keyword evidence="2" id="KW-0858">Xylan degradation</keyword>
<feature type="chain" id="PRO_5002739076" description="CBM6 domain-containing protein" evidence="11">
    <location>
        <begin position="31"/>
        <end position="581"/>
    </location>
</feature>
<feature type="signal peptide" evidence="11">
    <location>
        <begin position="1"/>
        <end position="30"/>
    </location>
</feature>
<evidence type="ECO:0000313" key="14">
    <source>
        <dbReference type="Proteomes" id="UP000002139"/>
    </source>
</evidence>
<keyword evidence="5" id="KW-0119">Carbohydrate metabolism</keyword>
<dbReference type="GO" id="GO:0030246">
    <property type="term" value="F:carbohydrate binding"/>
    <property type="evidence" value="ECO:0007669"/>
    <property type="project" value="InterPro"/>
</dbReference>
<accession>A9GIK1</accession>
<dbReference type="PROSITE" id="PS51175">
    <property type="entry name" value="CBM6"/>
    <property type="match status" value="1"/>
</dbReference>